<evidence type="ECO:0000313" key="4">
    <source>
        <dbReference type="Proteomes" id="UP000078576"/>
    </source>
</evidence>
<dbReference type="OrthoDB" id="5229316at2759"/>
<sequence>MFYPSVGHADCTTACPCQVEDVECVAPPQHELETEARPAKAPRFDRRKLVGKSHRDDGYGSPTRKTREDTPGLQLEEASLDPHGQSPKPQALDSPTKSCDSISEAEIGEDQDIPGSQPHRSIITSSSQAQQMQERSIHEIGAIFAPRKKPLSPNLDRPRHPKLSRNRSALSVSHEGHRKSEDSSLKQAERQQAQTDPEGSDRPLMTPTQPNRCGSPHAKGASMEADPVSETVNTCSAAALREVAGPSAVGLQDGDQNSINTTPKSNRRSIRSTARSNVNQLITPSTSPASKTEPQSDEGMDEGSGSSGPALMTKAKRRLNLHSSSYSGQPSQKKRKTPPKKQVAVQTTLSLNIGAGAGMKECKVCDTVYNPFHPEDVKVHAKRHAVVLKNGVRV</sequence>
<feature type="compositionally biased region" description="Basic and acidic residues" evidence="1">
    <location>
        <begin position="31"/>
        <end position="58"/>
    </location>
</feature>
<dbReference type="InterPro" id="IPR028005">
    <property type="entry name" value="AcTrfase_ESCO_Znf_dom"/>
</dbReference>
<feature type="compositionally biased region" description="Basic and acidic residues" evidence="1">
    <location>
        <begin position="174"/>
        <end position="189"/>
    </location>
</feature>
<feature type="compositionally biased region" description="Polar residues" evidence="1">
    <location>
        <begin position="271"/>
        <end position="293"/>
    </location>
</feature>
<organism evidence="3 4">
    <name type="scientific">Cytospora mali</name>
    <name type="common">Apple Valsa canker fungus</name>
    <name type="synonym">Valsa mali</name>
    <dbReference type="NCBI Taxonomy" id="578113"/>
    <lineage>
        <taxon>Eukaryota</taxon>
        <taxon>Fungi</taxon>
        <taxon>Dikarya</taxon>
        <taxon>Ascomycota</taxon>
        <taxon>Pezizomycotina</taxon>
        <taxon>Sordariomycetes</taxon>
        <taxon>Sordariomycetidae</taxon>
        <taxon>Diaporthales</taxon>
        <taxon>Cytosporaceae</taxon>
        <taxon>Cytospora</taxon>
    </lineage>
</organism>
<name>A0A194VC13_CYTMA</name>
<evidence type="ECO:0000256" key="1">
    <source>
        <dbReference type="SAM" id="MobiDB-lite"/>
    </source>
</evidence>
<reference evidence="4" key="1">
    <citation type="submission" date="2014-12" db="EMBL/GenBank/DDBJ databases">
        <title>Genome Sequence of Valsa Canker Pathogens Uncovers a Specific Adaption of Colonization on Woody Bark.</title>
        <authorList>
            <person name="Yin Z."/>
            <person name="Liu H."/>
            <person name="Gao X."/>
            <person name="Li Z."/>
            <person name="Song N."/>
            <person name="Ke X."/>
            <person name="Dai Q."/>
            <person name="Wu Y."/>
            <person name="Sun Y."/>
            <person name="Xu J.-R."/>
            <person name="Kang Z.K."/>
            <person name="Wang L."/>
            <person name="Huang L."/>
        </authorList>
    </citation>
    <scope>NUCLEOTIDE SEQUENCE [LARGE SCALE GENOMIC DNA]</scope>
    <source>
        <strain evidence="4">SXYL134</strain>
    </source>
</reference>
<feature type="compositionally biased region" description="Polar residues" evidence="1">
    <location>
        <begin position="321"/>
        <end position="331"/>
    </location>
</feature>
<feature type="compositionally biased region" description="Polar residues" evidence="1">
    <location>
        <begin position="118"/>
        <end position="134"/>
    </location>
</feature>
<evidence type="ECO:0000313" key="3">
    <source>
        <dbReference type="EMBL" id="KUI61547.1"/>
    </source>
</evidence>
<dbReference type="Pfam" id="PF13878">
    <property type="entry name" value="zf-C2H2_3"/>
    <property type="match status" value="1"/>
</dbReference>
<keyword evidence="4" id="KW-1185">Reference proteome</keyword>
<evidence type="ECO:0000259" key="2">
    <source>
        <dbReference type="Pfam" id="PF13878"/>
    </source>
</evidence>
<accession>A0A194VC13</accession>
<proteinExistence type="predicted"/>
<protein>
    <recommendedName>
        <fullName evidence="2">N-acetyltransferase ESCO zinc-finger domain-containing protein</fullName>
    </recommendedName>
</protein>
<dbReference type="Proteomes" id="UP000078576">
    <property type="component" value="Unassembled WGS sequence"/>
</dbReference>
<dbReference type="EMBL" id="KN714780">
    <property type="protein sequence ID" value="KUI61547.1"/>
    <property type="molecule type" value="Genomic_DNA"/>
</dbReference>
<feature type="region of interest" description="Disordered" evidence="1">
    <location>
        <begin position="31"/>
        <end position="230"/>
    </location>
</feature>
<feature type="domain" description="N-acetyltransferase ESCO zinc-finger" evidence="2">
    <location>
        <begin position="350"/>
        <end position="385"/>
    </location>
</feature>
<gene>
    <name evidence="3" type="ORF">VP1G_08734</name>
</gene>
<dbReference type="AlphaFoldDB" id="A0A194VC13"/>
<feature type="region of interest" description="Disordered" evidence="1">
    <location>
        <begin position="246"/>
        <end position="344"/>
    </location>
</feature>
<feature type="compositionally biased region" description="Polar residues" evidence="1">
    <location>
        <begin position="254"/>
        <end position="264"/>
    </location>
</feature>